<evidence type="ECO:0000313" key="2">
    <source>
        <dbReference type="EnsemblPlants" id="KRG99430"/>
    </source>
</evidence>
<gene>
    <name evidence="1" type="ORF">GLYMA_18G144300</name>
</gene>
<reference evidence="1 2" key="1">
    <citation type="journal article" date="2010" name="Nature">
        <title>Genome sequence of the palaeopolyploid soybean.</title>
        <authorList>
            <person name="Schmutz J."/>
            <person name="Cannon S.B."/>
            <person name="Schlueter J."/>
            <person name="Ma J."/>
            <person name="Mitros T."/>
            <person name="Nelson W."/>
            <person name="Hyten D.L."/>
            <person name="Song Q."/>
            <person name="Thelen J.J."/>
            <person name="Cheng J."/>
            <person name="Xu D."/>
            <person name="Hellsten U."/>
            <person name="May G.D."/>
            <person name="Yu Y."/>
            <person name="Sakurai T."/>
            <person name="Umezawa T."/>
            <person name="Bhattacharyya M.K."/>
            <person name="Sandhu D."/>
            <person name="Valliyodan B."/>
            <person name="Lindquist E."/>
            <person name="Peto M."/>
            <person name="Grant D."/>
            <person name="Shu S."/>
            <person name="Goodstein D."/>
            <person name="Barry K."/>
            <person name="Futrell-Griggs M."/>
            <person name="Abernathy B."/>
            <person name="Du J."/>
            <person name="Tian Z."/>
            <person name="Zhu L."/>
            <person name="Gill N."/>
            <person name="Joshi T."/>
            <person name="Libault M."/>
            <person name="Sethuraman A."/>
            <person name="Zhang X.-C."/>
            <person name="Shinozaki K."/>
            <person name="Nguyen H.T."/>
            <person name="Wing R.A."/>
            <person name="Cregan P."/>
            <person name="Specht J."/>
            <person name="Grimwood J."/>
            <person name="Rokhsar D."/>
            <person name="Stacey G."/>
            <person name="Shoemaker R.C."/>
            <person name="Jackson S.A."/>
        </authorList>
    </citation>
    <scope>NUCLEOTIDE SEQUENCE</scope>
    <source>
        <strain evidence="2">cv. Williams 82</strain>
        <tissue evidence="1">Callus</tissue>
    </source>
</reference>
<dbReference type="AlphaFoldDB" id="A0A0R0F025"/>
<evidence type="ECO:0000313" key="1">
    <source>
        <dbReference type="EMBL" id="KRG99430.1"/>
    </source>
</evidence>
<dbReference type="InParanoid" id="A0A0R0F025"/>
<organism evidence="1">
    <name type="scientific">Glycine max</name>
    <name type="common">Soybean</name>
    <name type="synonym">Glycine hispida</name>
    <dbReference type="NCBI Taxonomy" id="3847"/>
    <lineage>
        <taxon>Eukaryota</taxon>
        <taxon>Viridiplantae</taxon>
        <taxon>Streptophyta</taxon>
        <taxon>Embryophyta</taxon>
        <taxon>Tracheophyta</taxon>
        <taxon>Spermatophyta</taxon>
        <taxon>Magnoliopsida</taxon>
        <taxon>eudicotyledons</taxon>
        <taxon>Gunneridae</taxon>
        <taxon>Pentapetalae</taxon>
        <taxon>rosids</taxon>
        <taxon>fabids</taxon>
        <taxon>Fabales</taxon>
        <taxon>Fabaceae</taxon>
        <taxon>Papilionoideae</taxon>
        <taxon>50 kb inversion clade</taxon>
        <taxon>NPAAA clade</taxon>
        <taxon>indigoferoid/millettioid clade</taxon>
        <taxon>Phaseoleae</taxon>
        <taxon>Glycine</taxon>
        <taxon>Glycine subgen. Soja</taxon>
    </lineage>
</organism>
<protein>
    <submittedName>
        <fullName evidence="1 2">Uncharacterized protein</fullName>
    </submittedName>
</protein>
<accession>A0A0R0F025</accession>
<reference evidence="2" key="2">
    <citation type="submission" date="2018-02" db="UniProtKB">
        <authorList>
            <consortium name="EnsemblPlants"/>
        </authorList>
    </citation>
    <scope>IDENTIFICATION</scope>
    <source>
        <strain evidence="2">Williams 82</strain>
    </source>
</reference>
<dbReference type="EMBL" id="CM000851">
    <property type="protein sequence ID" value="KRG99430.1"/>
    <property type="molecule type" value="Genomic_DNA"/>
</dbReference>
<dbReference type="STRING" id="3847.A0A0R0F025"/>
<keyword evidence="3" id="KW-1185">Reference proteome</keyword>
<sequence length="69" mass="7384">MLNRVALLSEHPAMANTSNDAGVKALRRLKATEPPSFLASNPALSDVARTASQYLFSSQNPFSPKSPGR</sequence>
<reference evidence="1" key="3">
    <citation type="submission" date="2018-07" db="EMBL/GenBank/DDBJ databases">
        <title>WGS assembly of Glycine max.</title>
        <authorList>
            <person name="Schmutz J."/>
            <person name="Cannon S."/>
            <person name="Schlueter J."/>
            <person name="Ma J."/>
            <person name="Mitros T."/>
            <person name="Nelson W."/>
            <person name="Hyten D."/>
            <person name="Song Q."/>
            <person name="Thelen J."/>
            <person name="Cheng J."/>
            <person name="Xu D."/>
            <person name="Hellsten U."/>
            <person name="May G."/>
            <person name="Yu Y."/>
            <person name="Sakurai T."/>
            <person name="Umezawa T."/>
            <person name="Bhattacharyya M."/>
            <person name="Sandhu D."/>
            <person name="Valliyodan B."/>
            <person name="Lindquist E."/>
            <person name="Peto M."/>
            <person name="Grant D."/>
            <person name="Shu S."/>
            <person name="Goodstein D."/>
            <person name="Barry K."/>
            <person name="Futrell-Griggs M."/>
            <person name="Abernathy B."/>
            <person name="Du J."/>
            <person name="Tian Z."/>
            <person name="Zhu L."/>
            <person name="Gill N."/>
            <person name="Joshi T."/>
            <person name="Libault M."/>
            <person name="Sethuraman A."/>
            <person name="Zhang X."/>
            <person name="Shinozaki K."/>
            <person name="Nguyen H."/>
            <person name="Wing R."/>
            <person name="Cregan P."/>
            <person name="Specht J."/>
            <person name="Grimwood J."/>
            <person name="Rokhsar D."/>
            <person name="Stacey G."/>
            <person name="Shoemaker R."/>
            <person name="Jackson S."/>
        </authorList>
    </citation>
    <scope>NUCLEOTIDE SEQUENCE</scope>
    <source>
        <tissue evidence="1">Callus</tissue>
    </source>
</reference>
<proteinExistence type="predicted"/>
<dbReference type="Gramene" id="KRG99430">
    <property type="protein sequence ID" value="KRG99430"/>
    <property type="gene ID" value="GLYMA_18G144300"/>
</dbReference>
<name>A0A0R0F025_SOYBN</name>
<dbReference type="EnsemblPlants" id="KRG99430">
    <property type="protein sequence ID" value="KRG99430"/>
    <property type="gene ID" value="GLYMA_18G144300"/>
</dbReference>
<evidence type="ECO:0000313" key="3">
    <source>
        <dbReference type="Proteomes" id="UP000008827"/>
    </source>
</evidence>
<dbReference type="Proteomes" id="UP000008827">
    <property type="component" value="Chromosome 18"/>
</dbReference>